<gene>
    <name evidence="2" type="ORF">LX69_01089</name>
</gene>
<proteinExistence type="predicted"/>
<name>A0A2W7NN21_9BACT</name>
<dbReference type="PANTHER" id="PTHR30296">
    <property type="entry name" value="UNCHARACTERIZED PROTEIN YKGE"/>
    <property type="match status" value="1"/>
</dbReference>
<dbReference type="GO" id="GO:0016491">
    <property type="term" value="F:oxidoreductase activity"/>
    <property type="evidence" value="ECO:0007669"/>
    <property type="project" value="UniProtKB-ARBA"/>
</dbReference>
<organism evidence="2 3">
    <name type="scientific">Breznakibacter xylanolyticus</name>
    <dbReference type="NCBI Taxonomy" id="990"/>
    <lineage>
        <taxon>Bacteria</taxon>
        <taxon>Pseudomonadati</taxon>
        <taxon>Bacteroidota</taxon>
        <taxon>Bacteroidia</taxon>
        <taxon>Marinilabiliales</taxon>
        <taxon>Marinilabiliaceae</taxon>
        <taxon>Breznakibacter</taxon>
    </lineage>
</organism>
<evidence type="ECO:0000259" key="1">
    <source>
        <dbReference type="Pfam" id="PF02754"/>
    </source>
</evidence>
<dbReference type="Pfam" id="PF02754">
    <property type="entry name" value="CCG"/>
    <property type="match status" value="2"/>
</dbReference>
<dbReference type="EMBL" id="QKZK01000007">
    <property type="protein sequence ID" value="PZX18054.1"/>
    <property type="molecule type" value="Genomic_DNA"/>
</dbReference>
<keyword evidence="3" id="KW-1185">Reference proteome</keyword>
<accession>A0A2W7NN21</accession>
<comment type="caution">
    <text evidence="2">The sequence shown here is derived from an EMBL/GenBank/DDBJ whole genome shotgun (WGS) entry which is preliminary data.</text>
</comment>
<dbReference type="PANTHER" id="PTHR30296:SF0">
    <property type="entry name" value="LACTATE UTILIZATION PROTEIN A"/>
    <property type="match status" value="1"/>
</dbReference>
<evidence type="ECO:0000313" key="2">
    <source>
        <dbReference type="EMBL" id="PZX18054.1"/>
    </source>
</evidence>
<dbReference type="Proteomes" id="UP000249239">
    <property type="component" value="Unassembled WGS sequence"/>
</dbReference>
<protein>
    <submittedName>
        <fullName evidence="2">L-lactate dehydrogenase complex protein LldE</fullName>
    </submittedName>
</protein>
<sequence length="239" mass="26937">MIIDLFIPCYIDQLYPQTGWNVVKILEKVGVTVNYNPQQTCCGQPTFNSGFWKQSRELAVKFIKDFPHDRPIVVPSASCGGYVKKHYIKLFEGDAAMQSECDRLARNIIELSDFLVNQVKVLELGASFPHKITYHDSCSSLREYKLKNEPRQLLANVQGLELVEMEENTTCCGFGGTFMVKYVPISTAMTQQKVENALRTGAEYIVSTDSSCLMNMQSFIDKQNLPIKTAHLADVLASF</sequence>
<dbReference type="GO" id="GO:0005829">
    <property type="term" value="C:cytosol"/>
    <property type="evidence" value="ECO:0007669"/>
    <property type="project" value="TreeGrafter"/>
</dbReference>
<dbReference type="AlphaFoldDB" id="A0A2W7NN21"/>
<evidence type="ECO:0000313" key="3">
    <source>
        <dbReference type="Proteomes" id="UP000249239"/>
    </source>
</evidence>
<dbReference type="OrthoDB" id="9770306at2"/>
<dbReference type="RefSeq" id="WP_111444933.1">
    <property type="nucleotide sequence ID" value="NZ_QKZK01000007.1"/>
</dbReference>
<reference evidence="2 3" key="1">
    <citation type="submission" date="2018-06" db="EMBL/GenBank/DDBJ databases">
        <title>Genomic Encyclopedia of Archaeal and Bacterial Type Strains, Phase II (KMG-II): from individual species to whole genera.</title>
        <authorList>
            <person name="Goeker M."/>
        </authorList>
    </citation>
    <scope>NUCLEOTIDE SEQUENCE [LARGE SCALE GENOMIC DNA]</scope>
    <source>
        <strain evidence="2 3">DSM 6779</strain>
    </source>
</reference>
<feature type="domain" description="Cysteine-rich" evidence="1">
    <location>
        <begin position="5"/>
        <end position="81"/>
    </location>
</feature>
<dbReference type="InterPro" id="IPR004017">
    <property type="entry name" value="Cys_rich_dom"/>
</dbReference>
<feature type="domain" description="Cysteine-rich" evidence="1">
    <location>
        <begin position="132"/>
        <end position="216"/>
    </location>
</feature>